<dbReference type="EMBL" id="RKRF01000007">
    <property type="protein sequence ID" value="RPF56069.1"/>
    <property type="molecule type" value="Genomic_DNA"/>
</dbReference>
<dbReference type="InterPro" id="IPR001608">
    <property type="entry name" value="Ala_racemase_N"/>
</dbReference>
<organism evidence="6 7">
    <name type="scientific">Aquisalibacillus elongatus</name>
    <dbReference type="NCBI Taxonomy" id="485577"/>
    <lineage>
        <taxon>Bacteria</taxon>
        <taxon>Bacillati</taxon>
        <taxon>Bacillota</taxon>
        <taxon>Bacilli</taxon>
        <taxon>Bacillales</taxon>
        <taxon>Bacillaceae</taxon>
        <taxon>Aquisalibacillus</taxon>
    </lineage>
</organism>
<dbReference type="InterPro" id="IPR029066">
    <property type="entry name" value="PLP-binding_barrel"/>
</dbReference>
<reference evidence="6 7" key="1">
    <citation type="submission" date="2018-11" db="EMBL/GenBank/DDBJ databases">
        <title>Genomic Encyclopedia of Type Strains, Phase IV (KMG-IV): sequencing the most valuable type-strain genomes for metagenomic binning, comparative biology and taxonomic classification.</title>
        <authorList>
            <person name="Goeker M."/>
        </authorList>
    </citation>
    <scope>NUCLEOTIDE SEQUENCE [LARGE SCALE GENOMIC DNA]</scope>
    <source>
        <strain evidence="6 7">DSM 18090</strain>
    </source>
</reference>
<dbReference type="OrthoDB" id="9804072at2"/>
<evidence type="ECO:0000259" key="5">
    <source>
        <dbReference type="Pfam" id="PF01168"/>
    </source>
</evidence>
<protein>
    <recommendedName>
        <fullName evidence="2">Pyridoxal phosphate homeostasis protein</fullName>
        <shortName evidence="2">PLP homeostasis protein</shortName>
    </recommendedName>
</protein>
<dbReference type="PIRSF" id="PIRSF004848">
    <property type="entry name" value="YBL036c_PLPDEIII"/>
    <property type="match status" value="1"/>
</dbReference>
<evidence type="ECO:0000256" key="4">
    <source>
        <dbReference type="RuleBase" id="RU004514"/>
    </source>
</evidence>
<comment type="cofactor">
    <cofactor evidence="3">
        <name>pyridoxal 5'-phosphate</name>
        <dbReference type="ChEBI" id="CHEBI:597326"/>
    </cofactor>
</comment>
<evidence type="ECO:0000256" key="2">
    <source>
        <dbReference type="HAMAP-Rule" id="MF_02087"/>
    </source>
</evidence>
<evidence type="ECO:0000256" key="3">
    <source>
        <dbReference type="PIRSR" id="PIRSR004848-1"/>
    </source>
</evidence>
<dbReference type="RefSeq" id="WP_124220157.1">
    <property type="nucleotide sequence ID" value="NZ_RKRF01000007.1"/>
</dbReference>
<evidence type="ECO:0000313" key="7">
    <source>
        <dbReference type="Proteomes" id="UP000276443"/>
    </source>
</evidence>
<evidence type="ECO:0000256" key="1">
    <source>
        <dbReference type="ARBA" id="ARBA00022898"/>
    </source>
</evidence>
<feature type="domain" description="Alanine racemase N-terminal" evidence="5">
    <location>
        <begin position="20"/>
        <end position="223"/>
    </location>
</feature>
<comment type="caution">
    <text evidence="6">The sequence shown here is derived from an EMBL/GenBank/DDBJ whole genome shotgun (WGS) entry which is preliminary data.</text>
</comment>
<keyword evidence="7" id="KW-1185">Reference proteome</keyword>
<dbReference type="SUPFAM" id="SSF51419">
    <property type="entry name" value="PLP-binding barrel"/>
    <property type="match status" value="1"/>
</dbReference>
<sequence>MTLQNRYENLNERIRLACERSNRHAEDIQVIAVTKYVSVETAQKAVDLGIKHLGENRLDGFFKKYESIGNNVTWHFIGTLQSRKVKEVIHYVDYIHSLDRPSLAKEINKRADQIVPCFVQVNTGGEESKHGLDPDELESFIEKMKLYPNIKVIGLMTMAPLTEDETVIRNCFRSLREMRDHIQSQQFSHAPCTYLSMGMSQDFEIAIEEGATHIRVGSSLVGNEKKN</sequence>
<dbReference type="PANTHER" id="PTHR10146">
    <property type="entry name" value="PROLINE SYNTHETASE CO-TRANSCRIBED BACTERIAL HOMOLOG PROTEIN"/>
    <property type="match status" value="1"/>
</dbReference>
<gene>
    <name evidence="6" type="ORF">EDC24_0957</name>
</gene>
<comment type="similarity">
    <text evidence="2 4">Belongs to the pyridoxal phosphate-binding protein YggS/PROSC family.</text>
</comment>
<feature type="modified residue" description="N6-(pyridoxal phosphate)lysine" evidence="2 3">
    <location>
        <position position="35"/>
    </location>
</feature>
<dbReference type="AlphaFoldDB" id="A0A3N5BH50"/>
<accession>A0A3N5BH50</accession>
<dbReference type="InterPro" id="IPR011078">
    <property type="entry name" value="PyrdxlP_homeostasis"/>
</dbReference>
<dbReference type="Gene3D" id="3.20.20.10">
    <property type="entry name" value="Alanine racemase"/>
    <property type="match status" value="1"/>
</dbReference>
<comment type="function">
    <text evidence="2">Pyridoxal 5'-phosphate (PLP)-binding protein, which is involved in PLP homeostasis.</text>
</comment>
<dbReference type="Proteomes" id="UP000276443">
    <property type="component" value="Unassembled WGS sequence"/>
</dbReference>
<dbReference type="NCBIfam" id="TIGR00044">
    <property type="entry name" value="YggS family pyridoxal phosphate-dependent enzyme"/>
    <property type="match status" value="1"/>
</dbReference>
<dbReference type="FunFam" id="3.20.20.10:FF:000011">
    <property type="entry name" value="Pyridoxal phosphate homeostasis protein"/>
    <property type="match status" value="1"/>
</dbReference>
<proteinExistence type="inferred from homology"/>
<dbReference type="HAMAP" id="MF_02087">
    <property type="entry name" value="PLP_homeostasis"/>
    <property type="match status" value="1"/>
</dbReference>
<dbReference type="CDD" id="cd00635">
    <property type="entry name" value="PLPDE_III_YBL036c_like"/>
    <property type="match status" value="1"/>
</dbReference>
<dbReference type="PROSITE" id="PS01211">
    <property type="entry name" value="UPF0001"/>
    <property type="match status" value="1"/>
</dbReference>
<dbReference type="Pfam" id="PF01168">
    <property type="entry name" value="Ala_racemase_N"/>
    <property type="match status" value="1"/>
</dbReference>
<dbReference type="PANTHER" id="PTHR10146:SF14">
    <property type="entry name" value="PYRIDOXAL PHOSPHATE HOMEOSTASIS PROTEIN"/>
    <property type="match status" value="1"/>
</dbReference>
<dbReference type="GO" id="GO:0030170">
    <property type="term" value="F:pyridoxal phosphate binding"/>
    <property type="evidence" value="ECO:0007669"/>
    <property type="project" value="UniProtKB-UniRule"/>
</dbReference>
<keyword evidence="1 2" id="KW-0663">Pyridoxal phosphate</keyword>
<evidence type="ECO:0000313" key="6">
    <source>
        <dbReference type="EMBL" id="RPF56069.1"/>
    </source>
</evidence>
<name>A0A3N5BH50_9BACI</name>